<dbReference type="InterPro" id="IPR001680">
    <property type="entry name" value="WD40_rpt"/>
</dbReference>
<organism evidence="8 9">
    <name type="scientific">Polysphondylium violaceum</name>
    <dbReference type="NCBI Taxonomy" id="133409"/>
    <lineage>
        <taxon>Eukaryota</taxon>
        <taxon>Amoebozoa</taxon>
        <taxon>Evosea</taxon>
        <taxon>Eumycetozoa</taxon>
        <taxon>Dictyostelia</taxon>
        <taxon>Dictyosteliales</taxon>
        <taxon>Dictyosteliaceae</taxon>
        <taxon>Polysphondylium</taxon>
    </lineage>
</organism>
<keyword evidence="9" id="KW-1185">Reference proteome</keyword>
<feature type="compositionally biased region" description="Basic residues" evidence="7">
    <location>
        <begin position="1"/>
        <end position="13"/>
    </location>
</feature>
<dbReference type="GO" id="GO:0006364">
    <property type="term" value="P:rRNA processing"/>
    <property type="evidence" value="ECO:0007669"/>
    <property type="project" value="UniProtKB-KW"/>
</dbReference>
<feature type="compositionally biased region" description="Acidic residues" evidence="7">
    <location>
        <begin position="101"/>
        <end position="110"/>
    </location>
</feature>
<feature type="region of interest" description="Disordered" evidence="7">
    <location>
        <begin position="33"/>
        <end position="121"/>
    </location>
</feature>
<dbReference type="OrthoDB" id="1935146at2759"/>
<dbReference type="InterPro" id="IPR015943">
    <property type="entry name" value="WD40/YVTN_repeat-like_dom_sf"/>
</dbReference>
<reference evidence="8" key="1">
    <citation type="submission" date="2020-01" db="EMBL/GenBank/DDBJ databases">
        <title>Development of genomics and gene disruption for Polysphondylium violaceum indicates a role for the polyketide synthase stlB in stalk morphogenesis.</title>
        <authorList>
            <person name="Narita B."/>
            <person name="Kawabe Y."/>
            <person name="Kin K."/>
            <person name="Saito T."/>
            <person name="Gibbs R."/>
            <person name="Kuspa A."/>
            <person name="Muzny D."/>
            <person name="Queller D."/>
            <person name="Richards S."/>
            <person name="Strassman J."/>
            <person name="Sucgang R."/>
            <person name="Worley K."/>
            <person name="Schaap P."/>
        </authorList>
    </citation>
    <scope>NUCLEOTIDE SEQUENCE</scope>
    <source>
        <strain evidence="8">QSvi11</strain>
    </source>
</reference>
<dbReference type="GO" id="GO:0034388">
    <property type="term" value="C:Pwp2p-containing subcomplex of 90S preribosome"/>
    <property type="evidence" value="ECO:0007669"/>
    <property type="project" value="TreeGrafter"/>
</dbReference>
<sequence length="471" mass="53532">MQKKTATSKKRTTKVVAASAEKNQVDEMESILKNDIIKQDDDEQDTPIVKDTKVSKKSKPNPVNINQEEQEEIQEQEEQIEEQEQEQEEEQEENNGAAWKDEDDDQEENIEQSSTSLNVVPNWAKIEEKDEKQQEEDNENIIFQSNIKLTKDAYLRPNRLRYSPKYNTKLHRGEITSLNYHENDQLMLSTSVDGTFKVSAVADQLKNALHTAKFKGFSLTGSDFIPQSDDVLLFGNREFYYTFDLQTEKSQKHSLRNGKNTLQKYAMSKDYYCISDSTGRVSMISNKSKSIVNEFKLPSSDITSMTFSNDGDILFVACEGMIHCFNTTTMSIQHKFKDFGNFSKTGTNSMTVSSNGHYFATGSESGIVNSYEYSSVLNKTEPTPLKTIESVVVPVSQIKFHPNNELLSIHSKYASDVLKLVHYPTHSVYQNVNTKNFGKICAMDFSLDGKHFTIANTGGVVSTFNLEHYQK</sequence>
<evidence type="ECO:0000256" key="6">
    <source>
        <dbReference type="ARBA" id="ARBA00025767"/>
    </source>
</evidence>
<feature type="compositionally biased region" description="Acidic residues" evidence="7">
    <location>
        <begin position="68"/>
        <end position="93"/>
    </location>
</feature>
<gene>
    <name evidence="8" type="ORF">CYY_006406</name>
</gene>
<dbReference type="GO" id="GO:0032040">
    <property type="term" value="C:small-subunit processome"/>
    <property type="evidence" value="ECO:0007669"/>
    <property type="project" value="TreeGrafter"/>
</dbReference>
<name>A0A8J4PTI9_9MYCE</name>
<keyword evidence="2" id="KW-0698">rRNA processing</keyword>
<keyword evidence="3" id="KW-0853">WD repeat</keyword>
<dbReference type="SMART" id="SM00320">
    <property type="entry name" value="WD40"/>
    <property type="match status" value="4"/>
</dbReference>
<evidence type="ECO:0000256" key="2">
    <source>
        <dbReference type="ARBA" id="ARBA00022552"/>
    </source>
</evidence>
<dbReference type="InterPro" id="IPR036322">
    <property type="entry name" value="WD40_repeat_dom_sf"/>
</dbReference>
<evidence type="ECO:0000313" key="9">
    <source>
        <dbReference type="Proteomes" id="UP000695562"/>
    </source>
</evidence>
<keyword evidence="5" id="KW-0539">Nucleus</keyword>
<dbReference type="Gene3D" id="2.130.10.10">
    <property type="entry name" value="YVTN repeat-like/Quinoprotein amine dehydrogenase"/>
    <property type="match status" value="1"/>
</dbReference>
<feature type="region of interest" description="Disordered" evidence="7">
    <location>
        <begin position="1"/>
        <end position="21"/>
    </location>
</feature>
<comment type="similarity">
    <text evidence="6">Belongs to the WD repeat UTP18 family.</text>
</comment>
<comment type="subcellular location">
    <subcellularLocation>
        <location evidence="1">Nucleus</location>
        <location evidence="1">Nucleolus</location>
    </subcellularLocation>
</comment>
<dbReference type="Proteomes" id="UP000695562">
    <property type="component" value="Unassembled WGS sequence"/>
</dbReference>
<dbReference type="Pfam" id="PF00400">
    <property type="entry name" value="WD40"/>
    <property type="match status" value="2"/>
</dbReference>
<keyword evidence="4" id="KW-0677">Repeat</keyword>
<dbReference type="EMBL" id="AJWJ01000294">
    <property type="protein sequence ID" value="KAF2072274.1"/>
    <property type="molecule type" value="Genomic_DNA"/>
</dbReference>
<evidence type="ECO:0000256" key="3">
    <source>
        <dbReference type="ARBA" id="ARBA00022574"/>
    </source>
</evidence>
<evidence type="ECO:0000256" key="1">
    <source>
        <dbReference type="ARBA" id="ARBA00004604"/>
    </source>
</evidence>
<dbReference type="SUPFAM" id="SSF50978">
    <property type="entry name" value="WD40 repeat-like"/>
    <property type="match status" value="1"/>
</dbReference>
<dbReference type="AlphaFoldDB" id="A0A8J4PTI9"/>
<proteinExistence type="inferred from homology"/>
<evidence type="ECO:0008006" key="10">
    <source>
        <dbReference type="Google" id="ProtNLM"/>
    </source>
</evidence>
<evidence type="ECO:0000313" key="8">
    <source>
        <dbReference type="EMBL" id="KAF2072274.1"/>
    </source>
</evidence>
<protein>
    <recommendedName>
        <fullName evidence="10">WD40 repeat-containing protein</fullName>
    </recommendedName>
</protein>
<evidence type="ECO:0000256" key="4">
    <source>
        <dbReference type="ARBA" id="ARBA00022737"/>
    </source>
</evidence>
<evidence type="ECO:0000256" key="7">
    <source>
        <dbReference type="SAM" id="MobiDB-lite"/>
    </source>
</evidence>
<evidence type="ECO:0000256" key="5">
    <source>
        <dbReference type="ARBA" id="ARBA00023242"/>
    </source>
</evidence>
<dbReference type="PANTHER" id="PTHR18359:SF0">
    <property type="entry name" value="U3 SMALL NUCLEOLAR RNA-ASSOCIATED PROTEIN 18 HOMOLOG"/>
    <property type="match status" value="1"/>
</dbReference>
<dbReference type="InterPro" id="IPR045161">
    <property type="entry name" value="Utp18"/>
</dbReference>
<dbReference type="PANTHER" id="PTHR18359">
    <property type="entry name" value="WD-REPEAT PROTEIN-RELATED"/>
    <property type="match status" value="1"/>
</dbReference>
<accession>A0A8J4PTI9</accession>
<comment type="caution">
    <text evidence="8">The sequence shown here is derived from an EMBL/GenBank/DDBJ whole genome shotgun (WGS) entry which is preliminary data.</text>
</comment>